<protein>
    <submittedName>
        <fullName evidence="3">Rubrerythrin family protein</fullName>
    </submittedName>
</protein>
<evidence type="ECO:0000313" key="4">
    <source>
        <dbReference type="Proteomes" id="UP000674234"/>
    </source>
</evidence>
<dbReference type="Gene3D" id="1.20.1260.10">
    <property type="match status" value="2"/>
</dbReference>
<dbReference type="InterPro" id="IPR052753">
    <property type="entry name" value="Rbr2/Nigerythrin"/>
</dbReference>
<dbReference type="InterPro" id="IPR009040">
    <property type="entry name" value="Ferritin-like_diiron"/>
</dbReference>
<dbReference type="EMBL" id="JAFCNB010000004">
    <property type="protein sequence ID" value="MBP2703912.1"/>
    <property type="molecule type" value="Genomic_DNA"/>
</dbReference>
<evidence type="ECO:0000256" key="1">
    <source>
        <dbReference type="SAM" id="SignalP"/>
    </source>
</evidence>
<sequence length="322" mass="34174">MEARGTTWRATGAALLGTIAFLAVPAASASASTRGDDIHASTRGDLNAAMTGEAFAHAKYRAYADQAGAEGMPEVRALFNRTAADELDEHFAEQARLTGLAGTDASNLRDTIRGEGYEATTMYKGFAKQAEAAGDTAAARRFNEIAADEAGHRARFERALRAIGGESGESAVPTDVTVKPEAIKAGLPQVSSPRTLENLRTALRGEALANAKYLLYAQQARREGRTALATLYQRTARVERAEHFAEQATLAGLVRDTRTNLREAIAGETDEGTRMYPGYARRAEAAGDGTAARVLSDTGRDELRHARAFSDALAGLEGRAAG</sequence>
<dbReference type="Pfam" id="PF02915">
    <property type="entry name" value="Rubrerythrin"/>
    <property type="match status" value="3"/>
</dbReference>
<feature type="domain" description="Ferritin-like diiron" evidence="2">
    <location>
        <begin position="189"/>
        <end position="320"/>
    </location>
</feature>
<evidence type="ECO:0000313" key="3">
    <source>
        <dbReference type="EMBL" id="MBP2703912.1"/>
    </source>
</evidence>
<dbReference type="GO" id="GO:0046872">
    <property type="term" value="F:metal ion binding"/>
    <property type="evidence" value="ECO:0007669"/>
    <property type="project" value="InterPro"/>
</dbReference>
<comment type="caution">
    <text evidence="3">The sequence shown here is derived from an EMBL/GenBank/DDBJ whole genome shotgun (WGS) entry which is preliminary data.</text>
</comment>
<feature type="signal peptide" evidence="1">
    <location>
        <begin position="1"/>
        <end position="29"/>
    </location>
</feature>
<dbReference type="SUPFAM" id="SSF47240">
    <property type="entry name" value="Ferritin-like"/>
    <property type="match status" value="2"/>
</dbReference>
<keyword evidence="1" id="KW-0732">Signal</keyword>
<dbReference type="RefSeq" id="WP_210155230.1">
    <property type="nucleotide sequence ID" value="NZ_JAFCNB010000004.1"/>
</dbReference>
<organism evidence="3 4">
    <name type="scientific">Microbispora oryzae</name>
    <dbReference type="NCBI Taxonomy" id="2806554"/>
    <lineage>
        <taxon>Bacteria</taxon>
        <taxon>Bacillati</taxon>
        <taxon>Actinomycetota</taxon>
        <taxon>Actinomycetes</taxon>
        <taxon>Streptosporangiales</taxon>
        <taxon>Streptosporangiaceae</taxon>
        <taxon>Microbispora</taxon>
    </lineage>
</organism>
<reference evidence="3" key="1">
    <citation type="submission" date="2021-02" db="EMBL/GenBank/DDBJ databases">
        <title>Draft genome sequence of Microbispora sp. RL4-1S isolated from rice leaves in Thailand.</title>
        <authorList>
            <person name="Muangham S."/>
            <person name="Duangmal K."/>
        </authorList>
    </citation>
    <scope>NUCLEOTIDE SEQUENCE</scope>
    <source>
        <strain evidence="3">RL4-1S</strain>
    </source>
</reference>
<proteinExistence type="predicted"/>
<dbReference type="GO" id="GO:0016491">
    <property type="term" value="F:oxidoreductase activity"/>
    <property type="evidence" value="ECO:0007669"/>
    <property type="project" value="InterPro"/>
</dbReference>
<dbReference type="PROSITE" id="PS50905">
    <property type="entry name" value="FERRITIN_LIKE"/>
    <property type="match status" value="2"/>
</dbReference>
<feature type="domain" description="Ferritin-like diiron" evidence="2">
    <location>
        <begin position="36"/>
        <end position="167"/>
    </location>
</feature>
<dbReference type="Proteomes" id="UP000674234">
    <property type="component" value="Unassembled WGS sequence"/>
</dbReference>
<dbReference type="PANTHER" id="PTHR33746">
    <property type="entry name" value="RUBRERYTHRIN"/>
    <property type="match status" value="1"/>
</dbReference>
<dbReference type="InterPro" id="IPR012347">
    <property type="entry name" value="Ferritin-like"/>
</dbReference>
<feature type="chain" id="PRO_5039304159" evidence="1">
    <location>
        <begin position="30"/>
        <end position="322"/>
    </location>
</feature>
<dbReference type="AlphaFoldDB" id="A0A940WIK7"/>
<dbReference type="InterPro" id="IPR003251">
    <property type="entry name" value="Rr_diiron-bd_dom"/>
</dbReference>
<dbReference type="CDD" id="cd01041">
    <property type="entry name" value="Rubrerythrin"/>
    <property type="match status" value="1"/>
</dbReference>
<dbReference type="PANTHER" id="PTHR33746:SF4">
    <property type="entry name" value="RUBRERYTHRIN"/>
    <property type="match status" value="1"/>
</dbReference>
<evidence type="ECO:0000259" key="2">
    <source>
        <dbReference type="PROSITE" id="PS50905"/>
    </source>
</evidence>
<gene>
    <name evidence="3" type="ORF">JOL79_08840</name>
</gene>
<accession>A0A940WIK7</accession>
<name>A0A940WIK7_9ACTN</name>
<dbReference type="InterPro" id="IPR009078">
    <property type="entry name" value="Ferritin-like_SF"/>
</dbReference>
<keyword evidence="4" id="KW-1185">Reference proteome</keyword>